<protein>
    <recommendedName>
        <fullName evidence="1">Restriction endonuclease type IV Mrr domain-containing protein</fullName>
    </recommendedName>
</protein>
<name>A0A8G2HYZ5_STAAU</name>
<comment type="caution">
    <text evidence="2">The sequence shown here is derived from an EMBL/GenBank/DDBJ whole genome shotgun (WGS) entry which is preliminary data.</text>
</comment>
<dbReference type="Pfam" id="PF04471">
    <property type="entry name" value="Mrr_cat"/>
    <property type="match status" value="1"/>
</dbReference>
<dbReference type="AlphaFoldDB" id="A0A8G2HYZ5"/>
<dbReference type="GO" id="GO:0004519">
    <property type="term" value="F:endonuclease activity"/>
    <property type="evidence" value="ECO:0007669"/>
    <property type="project" value="InterPro"/>
</dbReference>
<dbReference type="Proteomes" id="UP000254224">
    <property type="component" value="Unassembled WGS sequence"/>
</dbReference>
<evidence type="ECO:0000313" key="3">
    <source>
        <dbReference type="Proteomes" id="UP000254224"/>
    </source>
</evidence>
<reference evidence="2 3" key="1">
    <citation type="submission" date="2018-06" db="EMBL/GenBank/DDBJ databases">
        <authorList>
            <consortium name="Pathogen Informatics"/>
            <person name="Doyle S."/>
        </authorList>
    </citation>
    <scope>NUCLEOTIDE SEQUENCE [LARGE SCALE GENOMIC DNA]</scope>
    <source>
        <strain evidence="2 3">NCTC7972</strain>
    </source>
</reference>
<sequence>MINDGDSLRDMLDSLPPDYIRRQKKLNQKDLENLKQLFSKLSEDDKSGKPLEVFVSNLMNSIQLHEINNNIRTSTNEIDLFLRTNDITRAFYEKTLPILKENFIIECKQYHEKINVTWVNKFYSLLRQGDYKIGIIFSLEPLTGKNEWDSSKGVCSKVALKDDIFILNFYKKDIEDILNGKNFIDIVEEKLIQLKENIKIKILSHQNEKYVN</sequence>
<dbReference type="RefSeq" id="WP_043054910.1">
    <property type="nucleotide sequence ID" value="NZ_CP181149.1"/>
</dbReference>
<evidence type="ECO:0000259" key="1">
    <source>
        <dbReference type="Pfam" id="PF04471"/>
    </source>
</evidence>
<dbReference type="EMBL" id="UHAI01000002">
    <property type="protein sequence ID" value="SUK17261.1"/>
    <property type="molecule type" value="Genomic_DNA"/>
</dbReference>
<accession>A0A8G2HYZ5</accession>
<dbReference type="SUPFAM" id="SSF52980">
    <property type="entry name" value="Restriction endonuclease-like"/>
    <property type="match status" value="1"/>
</dbReference>
<dbReference type="InterPro" id="IPR007560">
    <property type="entry name" value="Restrct_endonuc_IV_Mrr"/>
</dbReference>
<proteinExistence type="predicted"/>
<dbReference type="GO" id="GO:0003677">
    <property type="term" value="F:DNA binding"/>
    <property type="evidence" value="ECO:0007669"/>
    <property type="project" value="InterPro"/>
</dbReference>
<organism evidence="2 3">
    <name type="scientific">Staphylococcus aureus</name>
    <dbReference type="NCBI Taxonomy" id="1280"/>
    <lineage>
        <taxon>Bacteria</taxon>
        <taxon>Bacillati</taxon>
        <taxon>Bacillota</taxon>
        <taxon>Bacilli</taxon>
        <taxon>Bacillales</taxon>
        <taxon>Staphylococcaceae</taxon>
        <taxon>Staphylococcus</taxon>
    </lineage>
</organism>
<dbReference type="InterPro" id="IPR011335">
    <property type="entry name" value="Restrct_endonuc-II-like"/>
</dbReference>
<feature type="domain" description="Restriction endonuclease type IV Mrr" evidence="1">
    <location>
        <begin position="47"/>
        <end position="143"/>
    </location>
</feature>
<evidence type="ECO:0000313" key="2">
    <source>
        <dbReference type="EMBL" id="SUK17261.1"/>
    </source>
</evidence>
<dbReference type="GO" id="GO:0009307">
    <property type="term" value="P:DNA restriction-modification system"/>
    <property type="evidence" value="ECO:0007669"/>
    <property type="project" value="InterPro"/>
</dbReference>
<gene>
    <name evidence="2" type="ORF">NCTC7972_01095</name>
</gene>